<organism evidence="5 6">
    <name type="scientific">Paractinoplanes ovalisporus</name>
    <dbReference type="NCBI Taxonomy" id="2810368"/>
    <lineage>
        <taxon>Bacteria</taxon>
        <taxon>Bacillati</taxon>
        <taxon>Actinomycetota</taxon>
        <taxon>Actinomycetes</taxon>
        <taxon>Micromonosporales</taxon>
        <taxon>Micromonosporaceae</taxon>
        <taxon>Paractinoplanes</taxon>
    </lineage>
</organism>
<dbReference type="InterPro" id="IPR009057">
    <property type="entry name" value="Homeodomain-like_sf"/>
</dbReference>
<dbReference type="PROSITE" id="PS01124">
    <property type="entry name" value="HTH_ARAC_FAMILY_2"/>
    <property type="match status" value="1"/>
</dbReference>
<proteinExistence type="predicted"/>
<reference evidence="5 6" key="1">
    <citation type="submission" date="2021-01" db="EMBL/GenBank/DDBJ databases">
        <title>Actinoplanes sp. nov. LDG1-06 isolated from lichen.</title>
        <authorList>
            <person name="Saeng-In P."/>
            <person name="Phongsopitanun W."/>
            <person name="Kanchanasin P."/>
            <person name="Yuki M."/>
            <person name="Kudo T."/>
            <person name="Ohkuma M."/>
            <person name="Tanasupawat S."/>
        </authorList>
    </citation>
    <scope>NUCLEOTIDE SEQUENCE [LARGE SCALE GENOMIC DNA]</scope>
    <source>
        <strain evidence="5 6">LDG1-06</strain>
    </source>
</reference>
<dbReference type="Gene3D" id="1.10.10.60">
    <property type="entry name" value="Homeodomain-like"/>
    <property type="match status" value="2"/>
</dbReference>
<gene>
    <name evidence="5" type="ORF">JIG36_31810</name>
</gene>
<evidence type="ECO:0000256" key="1">
    <source>
        <dbReference type="ARBA" id="ARBA00023015"/>
    </source>
</evidence>
<protein>
    <submittedName>
        <fullName evidence="5">Helix-turn-helix transcriptional regulator</fullName>
    </submittedName>
</protein>
<keyword evidence="1" id="KW-0805">Transcription regulation</keyword>
<evidence type="ECO:0000313" key="6">
    <source>
        <dbReference type="Proteomes" id="UP000632138"/>
    </source>
</evidence>
<evidence type="ECO:0000313" key="5">
    <source>
        <dbReference type="EMBL" id="MBM2620110.1"/>
    </source>
</evidence>
<evidence type="ECO:0000256" key="2">
    <source>
        <dbReference type="ARBA" id="ARBA00023125"/>
    </source>
</evidence>
<keyword evidence="6" id="KW-1185">Reference proteome</keyword>
<dbReference type="PANTHER" id="PTHR43280">
    <property type="entry name" value="ARAC-FAMILY TRANSCRIPTIONAL REGULATOR"/>
    <property type="match status" value="1"/>
</dbReference>
<dbReference type="PANTHER" id="PTHR43280:SF28">
    <property type="entry name" value="HTH-TYPE TRANSCRIPTIONAL ACTIVATOR RHAS"/>
    <property type="match status" value="1"/>
</dbReference>
<keyword evidence="2" id="KW-0238">DNA-binding</keyword>
<comment type="caution">
    <text evidence="5">The sequence shown here is derived from an EMBL/GenBank/DDBJ whole genome shotgun (WGS) entry which is preliminary data.</text>
</comment>
<evidence type="ECO:0000259" key="4">
    <source>
        <dbReference type="PROSITE" id="PS01124"/>
    </source>
</evidence>
<dbReference type="SMART" id="SM00342">
    <property type="entry name" value="HTH_ARAC"/>
    <property type="match status" value="1"/>
</dbReference>
<dbReference type="EMBL" id="JAENHP010000013">
    <property type="protein sequence ID" value="MBM2620110.1"/>
    <property type="molecule type" value="Genomic_DNA"/>
</dbReference>
<sequence length="237" mass="25230">MKLATQDAIERAISVIHSNIGEDLSVDDLARAALFSKFYFTRVFQRVTGISPGRFLSAVRIEEAKRLLSTTARSVADIGTSVGYNSVSTFSARFNRGVGCTPVAYRRGAPHSALPSPAPVAPGSTLSGLIRAPSTTPVFLGLFPDPIAEGLPASWTIATASGPYQLTDIGPGTWHLVAYPFGDHESHESVARTGPIVTSRTTSEIKLDVALRPLVATDPPAVLSFHRLAQPHRRSAA</sequence>
<dbReference type="InterPro" id="IPR018062">
    <property type="entry name" value="HTH_AraC-typ_CS"/>
</dbReference>
<dbReference type="InterPro" id="IPR018060">
    <property type="entry name" value="HTH_AraC"/>
</dbReference>
<dbReference type="PROSITE" id="PS00041">
    <property type="entry name" value="HTH_ARAC_FAMILY_1"/>
    <property type="match status" value="1"/>
</dbReference>
<feature type="domain" description="HTH araC/xylS-type" evidence="4">
    <location>
        <begin position="10"/>
        <end position="108"/>
    </location>
</feature>
<dbReference type="Pfam" id="PF12833">
    <property type="entry name" value="HTH_18"/>
    <property type="match status" value="1"/>
</dbReference>
<evidence type="ECO:0000256" key="3">
    <source>
        <dbReference type="ARBA" id="ARBA00023163"/>
    </source>
</evidence>
<accession>A0ABS2AJX7</accession>
<dbReference type="Proteomes" id="UP000632138">
    <property type="component" value="Unassembled WGS sequence"/>
</dbReference>
<keyword evidence="3" id="KW-0804">Transcription</keyword>
<dbReference type="SUPFAM" id="SSF46689">
    <property type="entry name" value="Homeodomain-like"/>
    <property type="match status" value="2"/>
</dbReference>
<name>A0ABS2AJX7_9ACTN</name>